<dbReference type="PANTHER" id="PTHR46156">
    <property type="entry name" value="CCCH ZINGC FINGER"/>
    <property type="match status" value="1"/>
</dbReference>
<dbReference type="InterPro" id="IPR036855">
    <property type="entry name" value="Znf_CCCH_sf"/>
</dbReference>
<feature type="domain" description="C3H1-type" evidence="6">
    <location>
        <begin position="648"/>
        <end position="670"/>
    </location>
</feature>
<evidence type="ECO:0000256" key="4">
    <source>
        <dbReference type="PROSITE-ProRule" id="PRU00723"/>
    </source>
</evidence>
<feature type="compositionally biased region" description="Low complexity" evidence="5">
    <location>
        <begin position="213"/>
        <end position="237"/>
    </location>
</feature>
<organism evidence="7 8">
    <name type="scientific">Saccoglossus kowalevskii</name>
    <name type="common">Acorn worm</name>
    <dbReference type="NCBI Taxonomy" id="10224"/>
    <lineage>
        <taxon>Eukaryota</taxon>
        <taxon>Metazoa</taxon>
        <taxon>Hemichordata</taxon>
        <taxon>Enteropneusta</taxon>
        <taxon>Harrimaniidae</taxon>
        <taxon>Saccoglossus</taxon>
    </lineage>
</organism>
<proteinExistence type="predicted"/>
<feature type="zinc finger region" description="C3H1-type" evidence="4">
    <location>
        <begin position="616"/>
        <end position="644"/>
    </location>
</feature>
<accession>A0ABM0MQC4</accession>
<reference evidence="8" key="1">
    <citation type="submission" date="2025-08" db="UniProtKB">
        <authorList>
            <consortium name="RefSeq"/>
        </authorList>
    </citation>
    <scope>IDENTIFICATION</scope>
    <source>
        <tissue evidence="8">Testes</tissue>
    </source>
</reference>
<evidence type="ECO:0000259" key="6">
    <source>
        <dbReference type="PROSITE" id="PS50103"/>
    </source>
</evidence>
<feature type="compositionally biased region" description="Polar residues" evidence="5">
    <location>
        <begin position="123"/>
        <end position="136"/>
    </location>
</feature>
<feature type="region of interest" description="Disordered" evidence="5">
    <location>
        <begin position="779"/>
        <end position="851"/>
    </location>
</feature>
<feature type="domain" description="C3H1-type" evidence="6">
    <location>
        <begin position="671"/>
        <end position="697"/>
    </location>
</feature>
<keyword evidence="3 4" id="KW-0862">Zinc</keyword>
<feature type="compositionally biased region" description="Basic and acidic residues" evidence="5">
    <location>
        <begin position="815"/>
        <end position="826"/>
    </location>
</feature>
<feature type="region of interest" description="Disordered" evidence="5">
    <location>
        <begin position="212"/>
        <end position="244"/>
    </location>
</feature>
<dbReference type="GeneID" id="100366874"/>
<dbReference type="PANTHER" id="PTHR46156:SF1">
    <property type="entry name" value="ZINC FINGER CCCH DOMAIN-CONTAINING PROTEIN 3"/>
    <property type="match status" value="1"/>
</dbReference>
<feature type="zinc finger region" description="C3H1-type" evidence="4">
    <location>
        <begin position="648"/>
        <end position="670"/>
    </location>
</feature>
<feature type="region of interest" description="Disordered" evidence="5">
    <location>
        <begin position="752"/>
        <end position="771"/>
    </location>
</feature>
<evidence type="ECO:0000256" key="1">
    <source>
        <dbReference type="ARBA" id="ARBA00022723"/>
    </source>
</evidence>
<dbReference type="RefSeq" id="XP_006822215.1">
    <property type="nucleotide sequence ID" value="XM_006822152.1"/>
</dbReference>
<protein>
    <submittedName>
        <fullName evidence="8">Zinc finger CCCH domain-containing protein 3-like</fullName>
    </submittedName>
</protein>
<name>A0ABM0MQC4_SACKO</name>
<dbReference type="PROSITE" id="PS50103">
    <property type="entry name" value="ZF_C3H1"/>
    <property type="match status" value="5"/>
</dbReference>
<dbReference type="Proteomes" id="UP000694865">
    <property type="component" value="Unplaced"/>
</dbReference>
<keyword evidence="7" id="KW-1185">Reference proteome</keyword>
<dbReference type="InterPro" id="IPR000571">
    <property type="entry name" value="Znf_CCCH"/>
</dbReference>
<evidence type="ECO:0000313" key="8">
    <source>
        <dbReference type="RefSeq" id="XP_006822215.1"/>
    </source>
</evidence>
<evidence type="ECO:0000313" key="7">
    <source>
        <dbReference type="Proteomes" id="UP000694865"/>
    </source>
</evidence>
<feature type="zinc finger region" description="C3H1-type" evidence="4">
    <location>
        <begin position="671"/>
        <end position="697"/>
    </location>
</feature>
<feature type="domain" description="C3H1-type" evidence="6">
    <location>
        <begin position="726"/>
        <end position="748"/>
    </location>
</feature>
<dbReference type="Pfam" id="PF00642">
    <property type="entry name" value="zf-CCCH"/>
    <property type="match status" value="3"/>
</dbReference>
<evidence type="ECO:0000256" key="2">
    <source>
        <dbReference type="ARBA" id="ARBA00022771"/>
    </source>
</evidence>
<feature type="domain" description="C3H1-type" evidence="6">
    <location>
        <begin position="616"/>
        <end position="644"/>
    </location>
</feature>
<feature type="domain" description="C3H1-type" evidence="6">
    <location>
        <begin position="698"/>
        <end position="725"/>
    </location>
</feature>
<evidence type="ECO:0000256" key="5">
    <source>
        <dbReference type="SAM" id="MobiDB-lite"/>
    </source>
</evidence>
<feature type="region of interest" description="Disordered" evidence="5">
    <location>
        <begin position="259"/>
        <end position="278"/>
    </location>
</feature>
<dbReference type="SMART" id="SM00356">
    <property type="entry name" value="ZnF_C3H1"/>
    <property type="match status" value="5"/>
</dbReference>
<keyword evidence="1 4" id="KW-0479">Metal-binding</keyword>
<sequence>MAERKRRVRFAIEFPGSSEKKTAIQQKLSSVKSKLMATRKEAEKTFTNYDVLDEILDCWLVNNQSYNQSSSNAHPSVSLAAVYRIDLVAEGVNTAFQEGKYNDTFKRINKRFDASSLVKNTVTSEAEADSSVSTGQLAAGAPPRTAVSNIARLMARKNAKTDQTIIPQDSLAVNSSNLVRSSSHLNQKITPTKAALNVQGVVDGTKTAIPVTSASSQSSSNLKSTSEKYSSGKSKYSWTASQSPVKKVAGSQTPLLDASTQQINSPSTSTLFEPSKTSTPGLVVKSRYKLKRVKSSRSHKTIAANPTSKAGTSQPIVQKTLAYRTQYKFVRKKNSSSGKEVAVDASPAVVTRYKYTKKSLVNSYTKKTAKSKLPVRSQLKLNRKTHGNNIYPFMKASSKICKYSHRGWISRYSLKKGSAMNVVQSFPMLKRTKYSLTRTDNSTKQQSTYDSSKNIPARCKLKLDRRVRKSPSSIKLVSIGGVIYQSSSKKLARAATATPKHGVQDDRVIVKKTRTKLVKQAAQAHKVIVNVLGHRFIMDPSGRTLKRDQGEERSKQLVTVPSGDKGLSRVDIGGITFVQTTPGTLVRKDNEHTKAIAHRVLQRSIQTSNAMKWKKSKPKQFCMFYNRFGKCNRGNKCPYIHDPDKVAVCTRFLRGTCKDGASCQFSHKVSKDKMPVCSFFLRGVCNRDDCPYLHVNVSRKAAVCQDFLKGYCPQGQKCKERHILECPEFSRTGRCPDGDKCKMAHRMRKRKTATVDEGPCKKKSSHAQTARTTNLVAEKKRRMGDKYDEEDVEDDVVSPKKTRKLPSFIALPDDDTPKLDKKKSEHSTINAQESLHIRPRFILHKNADEKQ</sequence>
<dbReference type="Gene3D" id="4.10.1000.10">
    <property type="entry name" value="Zinc finger, CCCH-type"/>
    <property type="match status" value="2"/>
</dbReference>
<feature type="zinc finger region" description="C3H1-type" evidence="4">
    <location>
        <begin position="726"/>
        <end position="748"/>
    </location>
</feature>
<dbReference type="SUPFAM" id="SSF90229">
    <property type="entry name" value="CCCH zinc finger"/>
    <property type="match status" value="1"/>
</dbReference>
<feature type="region of interest" description="Disordered" evidence="5">
    <location>
        <begin position="123"/>
        <end position="143"/>
    </location>
</feature>
<feature type="zinc finger region" description="C3H1-type" evidence="4">
    <location>
        <begin position="698"/>
        <end position="725"/>
    </location>
</feature>
<evidence type="ECO:0000256" key="3">
    <source>
        <dbReference type="ARBA" id="ARBA00022833"/>
    </source>
</evidence>
<gene>
    <name evidence="8" type="primary">LOC100366874</name>
</gene>
<keyword evidence="2 4" id="KW-0863">Zinc-finger</keyword>
<feature type="compositionally biased region" description="Acidic residues" evidence="5">
    <location>
        <begin position="787"/>
        <end position="796"/>
    </location>
</feature>